<protein>
    <submittedName>
        <fullName evidence="1">Uncharacterized protein</fullName>
    </submittedName>
</protein>
<evidence type="ECO:0000313" key="1">
    <source>
        <dbReference type="EMBL" id="SVB45511.1"/>
    </source>
</evidence>
<gene>
    <name evidence="1" type="ORF">METZ01_LOCUS198365</name>
</gene>
<dbReference type="EMBL" id="UINC01042626">
    <property type="protein sequence ID" value="SVB45511.1"/>
    <property type="molecule type" value="Genomic_DNA"/>
</dbReference>
<name>A0A382E6A5_9ZZZZ</name>
<dbReference type="AlphaFoldDB" id="A0A382E6A5"/>
<organism evidence="1">
    <name type="scientific">marine metagenome</name>
    <dbReference type="NCBI Taxonomy" id="408172"/>
    <lineage>
        <taxon>unclassified sequences</taxon>
        <taxon>metagenomes</taxon>
        <taxon>ecological metagenomes</taxon>
    </lineage>
</organism>
<reference evidence="1" key="1">
    <citation type="submission" date="2018-05" db="EMBL/GenBank/DDBJ databases">
        <authorList>
            <person name="Lanie J.A."/>
            <person name="Ng W.-L."/>
            <person name="Kazmierczak K.M."/>
            <person name="Andrzejewski T.M."/>
            <person name="Davidsen T.M."/>
            <person name="Wayne K.J."/>
            <person name="Tettelin H."/>
            <person name="Glass J.I."/>
            <person name="Rusch D."/>
            <person name="Podicherti R."/>
            <person name="Tsui H.-C.T."/>
            <person name="Winkler M.E."/>
        </authorList>
    </citation>
    <scope>NUCLEOTIDE SEQUENCE</scope>
</reference>
<proteinExistence type="predicted"/>
<accession>A0A382E6A5</accession>
<sequence>MSLTLEERQPRTDMEITSVDYGDTEVVVTAEGNMGEYGRVYASYHLSYNAEGTGGTYTAQGRGYIDADTMASGKAVGVWRREGSMIHMDELVNINDGTQNLGKIVINPIEKTMIMDVYVIS</sequence>